<sequence>MIQIRLAVKSRGIYLEYVVFAYTRPFLRAIGHLVGDRTDRVKMPIPWEMWGPKSTFWFSKDRGPADLFSDQAEHRWKYAHYGYGILLPSVLLDFTPPDDYEYQEQSGSGKQPKSAIYHSTIVDELQCFRRTVHTTAAYRQTMNFKGTSLDRYDWYMVDEDVLAIRTDSPLKADEMPKTLQDRACRIARYHDAGTSLDANYGAEARVKALYVRKMYEEYEEAAHK</sequence>
<keyword evidence="2" id="KW-1185">Reference proteome</keyword>
<evidence type="ECO:0000313" key="1">
    <source>
        <dbReference type="EMBL" id="OSX66638.1"/>
    </source>
</evidence>
<accession>A0A1X6NDD0</accession>
<evidence type="ECO:0000313" key="2">
    <source>
        <dbReference type="Proteomes" id="UP000194127"/>
    </source>
</evidence>
<proteinExistence type="predicted"/>
<protein>
    <submittedName>
        <fullName evidence="1">Uncharacterized protein</fullName>
    </submittedName>
</protein>
<dbReference type="GeneID" id="36325321"/>
<dbReference type="AlphaFoldDB" id="A0A1X6NDD0"/>
<reference evidence="1 2" key="1">
    <citation type="submission" date="2017-04" db="EMBL/GenBank/DDBJ databases">
        <title>Genome Sequence of the Model Brown-Rot Fungus Postia placenta SB12.</title>
        <authorList>
            <consortium name="DOE Joint Genome Institute"/>
            <person name="Gaskell J."/>
            <person name="Kersten P."/>
            <person name="Larrondo L.F."/>
            <person name="Canessa P."/>
            <person name="Martinez D."/>
            <person name="Hibbett D."/>
            <person name="Schmoll M."/>
            <person name="Kubicek C.P."/>
            <person name="Martinez A.T."/>
            <person name="Yadav J."/>
            <person name="Master E."/>
            <person name="Magnuson J.K."/>
            <person name="James T."/>
            <person name="Yaver D."/>
            <person name="Berka R."/>
            <person name="Labutti K."/>
            <person name="Lipzen A."/>
            <person name="Aerts A."/>
            <person name="Barry K."/>
            <person name="Henrissat B."/>
            <person name="Blanchette R."/>
            <person name="Grigoriev I."/>
            <person name="Cullen D."/>
        </authorList>
    </citation>
    <scope>NUCLEOTIDE SEQUENCE [LARGE SCALE GENOMIC DNA]</scope>
    <source>
        <strain evidence="1 2">MAD-698-R-SB12</strain>
    </source>
</reference>
<dbReference type="Proteomes" id="UP000194127">
    <property type="component" value="Unassembled WGS sequence"/>
</dbReference>
<dbReference type="RefSeq" id="XP_024343432.1">
    <property type="nucleotide sequence ID" value="XM_024480371.1"/>
</dbReference>
<gene>
    <name evidence="1" type="ORF">POSPLADRAFT_1053266</name>
</gene>
<dbReference type="EMBL" id="KZ110592">
    <property type="protein sequence ID" value="OSX66638.1"/>
    <property type="molecule type" value="Genomic_DNA"/>
</dbReference>
<name>A0A1X6NDD0_9APHY</name>
<organism evidence="1 2">
    <name type="scientific">Postia placenta MAD-698-R-SB12</name>
    <dbReference type="NCBI Taxonomy" id="670580"/>
    <lineage>
        <taxon>Eukaryota</taxon>
        <taxon>Fungi</taxon>
        <taxon>Dikarya</taxon>
        <taxon>Basidiomycota</taxon>
        <taxon>Agaricomycotina</taxon>
        <taxon>Agaricomycetes</taxon>
        <taxon>Polyporales</taxon>
        <taxon>Adustoporiaceae</taxon>
        <taxon>Rhodonia</taxon>
    </lineage>
</organism>